<organism evidence="1">
    <name type="scientific">Cucumis melo</name>
    <name type="common">Muskmelon</name>
    <dbReference type="NCBI Taxonomy" id="3656"/>
    <lineage>
        <taxon>Eukaryota</taxon>
        <taxon>Viridiplantae</taxon>
        <taxon>Streptophyta</taxon>
        <taxon>Embryophyta</taxon>
        <taxon>Tracheophyta</taxon>
        <taxon>Spermatophyta</taxon>
        <taxon>Magnoliopsida</taxon>
        <taxon>eudicotyledons</taxon>
        <taxon>Gunneridae</taxon>
        <taxon>Pentapetalae</taxon>
        <taxon>rosids</taxon>
        <taxon>fabids</taxon>
        <taxon>Cucurbitales</taxon>
        <taxon>Cucurbitaceae</taxon>
        <taxon>Benincaseae</taxon>
        <taxon>Cucumis</taxon>
    </lineage>
</organism>
<dbReference type="EnsemblPlants" id="MELO3C032305.2.1">
    <property type="protein sequence ID" value="MELO3C032305.2.1"/>
    <property type="gene ID" value="MELO3C032305.2"/>
</dbReference>
<accession>A0A9I9EDJ5</accession>
<name>A0A9I9EDJ5_CUCME</name>
<dbReference type="AlphaFoldDB" id="A0A9I9EDJ5"/>
<protein>
    <submittedName>
        <fullName evidence="1">Uncharacterized protein</fullName>
    </submittedName>
</protein>
<sequence>MDAFFFSGVDRYAYGLKVLFFVYIAGKRSRSSSTVVMAPLRVSGGENSHHQFPTMRYSFNR</sequence>
<evidence type="ECO:0000313" key="1">
    <source>
        <dbReference type="EnsemblPlants" id="MELO3C032305.2.1"/>
    </source>
</evidence>
<reference evidence="1" key="1">
    <citation type="submission" date="2023-03" db="UniProtKB">
        <authorList>
            <consortium name="EnsemblPlants"/>
        </authorList>
    </citation>
    <scope>IDENTIFICATION</scope>
</reference>
<proteinExistence type="predicted"/>
<dbReference type="Gramene" id="MELO3C032305.2.1">
    <property type="protein sequence ID" value="MELO3C032305.2.1"/>
    <property type="gene ID" value="MELO3C032305.2"/>
</dbReference>